<dbReference type="InterPro" id="IPR043805">
    <property type="entry name" value="Ugi"/>
</dbReference>
<organism evidence="1 2">
    <name type="scientific">Bacillus phage AR9</name>
    <dbReference type="NCBI Taxonomy" id="1815509"/>
    <lineage>
        <taxon>Viruses</taxon>
        <taxon>Duplodnaviria</taxon>
        <taxon>Heunggongvirae</taxon>
        <taxon>Uroviricota</taxon>
        <taxon>Caudoviricetes</taxon>
        <taxon>Takahashivirus</taxon>
        <taxon>Bacillus phage PBS1</taxon>
    </lineage>
</organism>
<evidence type="ECO:0000313" key="2">
    <source>
        <dbReference type="Proteomes" id="UP000202618"/>
    </source>
</evidence>
<dbReference type="InterPro" id="IPR024062">
    <property type="entry name" value="Phage_PBS2_Ugi"/>
</dbReference>
<dbReference type="SMR" id="A0A172JI14"/>
<dbReference type="KEGG" id="vg:29058822"/>
<dbReference type="Pfam" id="PF18880">
    <property type="entry name" value="UDI"/>
    <property type="match status" value="1"/>
</dbReference>
<gene>
    <name evidence="1" type="ORF">AR9_g104</name>
</gene>
<evidence type="ECO:0000313" key="1">
    <source>
        <dbReference type="EMBL" id="AMS01188.1"/>
    </source>
</evidence>
<proteinExistence type="predicted"/>
<dbReference type="RefSeq" id="YP_009283008.1">
    <property type="nucleotide sequence ID" value="NC_031039.1"/>
</dbReference>
<dbReference type="SUPFAM" id="SSF54441">
    <property type="entry name" value="Uracil-DNA glycosylase inhibitor protein"/>
    <property type="match status" value="1"/>
</dbReference>
<protein>
    <submittedName>
        <fullName evidence="1">Uracil-DNA-glycosylase inhibitor</fullName>
    </submittedName>
</protein>
<dbReference type="EMBL" id="KU878088">
    <property type="protein sequence ID" value="AMS01188.1"/>
    <property type="molecule type" value="Genomic_DNA"/>
</dbReference>
<reference evidence="1 2" key="1">
    <citation type="journal article" date="2016" name="Virology">
        <title>The genome of AR9, a giant transducing Bacillus phage encoding two multisubunit RNA polymerases.</title>
        <authorList>
            <person name="Lavysh D."/>
            <person name="Sokolova M."/>
            <person name="Minakhin L."/>
            <person name="Yakunina M."/>
            <person name="Artamonova T."/>
            <person name="Kozyavkin S."/>
            <person name="Makarova K.S."/>
            <person name="Koonin E.V."/>
            <person name="Severinov K."/>
        </authorList>
    </citation>
    <scope>NUCLEOTIDE SEQUENCE [LARGE SCALE GENOMIC DNA]</scope>
</reference>
<accession>A0A172JI14</accession>
<dbReference type="Gene3D" id="3.10.450.20">
    <property type="entry name" value="Bacteriophage PBS2, uracil-glycosylase inhibitor"/>
    <property type="match status" value="1"/>
</dbReference>
<dbReference type="GeneID" id="29058822"/>
<sequence>MTNLSDIIEKETGKQLVIQESILMLPEEVEEVIGNKPESDILVHTAYDESTDENVMLLTSDAPEYKPWALVIQDSNGENKIKML</sequence>
<dbReference type="Proteomes" id="UP000202618">
    <property type="component" value="Segment"/>
</dbReference>
<name>A0A172JI14_BPPB1</name>